<protein>
    <submittedName>
        <fullName evidence="1">Acetyltransferase (Isoleucine patch superfamily)</fullName>
    </submittedName>
</protein>
<dbReference type="SUPFAM" id="SSF51161">
    <property type="entry name" value="Trimeric LpxA-like enzymes"/>
    <property type="match status" value="1"/>
</dbReference>
<keyword evidence="2" id="KW-1185">Reference proteome</keyword>
<dbReference type="RefSeq" id="WP_092738631.1">
    <property type="nucleotide sequence ID" value="NZ_FNOV01000003.1"/>
</dbReference>
<sequence length="181" mass="19432">MKKLLCRVLKLRPEMPLSFYVLDLLFRRLLRQNAQVGWAVHHTSTIRNPGRLQVGRGTFPGDSPGVYINADNGIYVGDFTNLGPRVALISANHDAVANDLSVPAAPLRLGSFCWLGVGAVVLPGVELGDFTVVGAGAVVTRSFPQGHCVLVGNPARLLRTLDPADCDAQARSTRERHAAGN</sequence>
<dbReference type="InterPro" id="IPR051159">
    <property type="entry name" value="Hexapeptide_acetyltransf"/>
</dbReference>
<gene>
    <name evidence="1" type="ORF">SAMN04488069_103321</name>
</gene>
<dbReference type="OrthoDB" id="9814490at2"/>
<evidence type="ECO:0000313" key="2">
    <source>
        <dbReference type="Proteomes" id="UP000199249"/>
    </source>
</evidence>
<dbReference type="PANTHER" id="PTHR23416">
    <property type="entry name" value="SIALIC ACID SYNTHASE-RELATED"/>
    <property type="match status" value="1"/>
</dbReference>
<dbReference type="CDD" id="cd04647">
    <property type="entry name" value="LbH_MAT_like"/>
    <property type="match status" value="1"/>
</dbReference>
<evidence type="ECO:0000313" key="1">
    <source>
        <dbReference type="EMBL" id="SDX82669.1"/>
    </source>
</evidence>
<dbReference type="Gene3D" id="2.160.10.10">
    <property type="entry name" value="Hexapeptide repeat proteins"/>
    <property type="match status" value="1"/>
</dbReference>
<name>A0A1H3EXH0_9BACT</name>
<dbReference type="InterPro" id="IPR001451">
    <property type="entry name" value="Hexapep"/>
</dbReference>
<dbReference type="STRING" id="651662.SAMN04488069_103321"/>
<organism evidence="1 2">
    <name type="scientific">Hymenobacter psychrophilus</name>
    <dbReference type="NCBI Taxonomy" id="651662"/>
    <lineage>
        <taxon>Bacteria</taxon>
        <taxon>Pseudomonadati</taxon>
        <taxon>Bacteroidota</taxon>
        <taxon>Cytophagia</taxon>
        <taxon>Cytophagales</taxon>
        <taxon>Hymenobacteraceae</taxon>
        <taxon>Hymenobacter</taxon>
    </lineage>
</organism>
<dbReference type="AlphaFoldDB" id="A0A1H3EXH0"/>
<accession>A0A1H3EXH0</accession>
<keyword evidence="1" id="KW-0808">Transferase</keyword>
<proteinExistence type="predicted"/>
<dbReference type="InterPro" id="IPR011004">
    <property type="entry name" value="Trimer_LpxA-like_sf"/>
</dbReference>
<dbReference type="EMBL" id="FNOV01000003">
    <property type="protein sequence ID" value="SDX82669.1"/>
    <property type="molecule type" value="Genomic_DNA"/>
</dbReference>
<reference evidence="2" key="1">
    <citation type="submission" date="2016-10" db="EMBL/GenBank/DDBJ databases">
        <authorList>
            <person name="Varghese N."/>
            <person name="Submissions S."/>
        </authorList>
    </citation>
    <scope>NUCLEOTIDE SEQUENCE [LARGE SCALE GENOMIC DNA]</scope>
    <source>
        <strain evidence="2">CGMCC 1.8975</strain>
    </source>
</reference>
<dbReference type="GO" id="GO:0016740">
    <property type="term" value="F:transferase activity"/>
    <property type="evidence" value="ECO:0007669"/>
    <property type="project" value="UniProtKB-KW"/>
</dbReference>
<dbReference type="Pfam" id="PF00132">
    <property type="entry name" value="Hexapep"/>
    <property type="match status" value="1"/>
</dbReference>
<dbReference type="Proteomes" id="UP000199249">
    <property type="component" value="Unassembled WGS sequence"/>
</dbReference>